<protein>
    <submittedName>
        <fullName evidence="1">Uncharacterized protein</fullName>
    </submittedName>
</protein>
<gene>
    <name evidence="1" type="ORF">SI8410_09013418</name>
</gene>
<keyword evidence="2" id="KW-1185">Reference proteome</keyword>
<accession>A0A7I8KYB0</accession>
<dbReference type="AlphaFoldDB" id="A0A7I8KYB0"/>
<dbReference type="Proteomes" id="UP000663760">
    <property type="component" value="Chromosome 9"/>
</dbReference>
<evidence type="ECO:0000313" key="2">
    <source>
        <dbReference type="Proteomes" id="UP000663760"/>
    </source>
</evidence>
<name>A0A7I8KYB0_SPIIN</name>
<sequence>MVDCTKFSVTRGPRGLESHQNFQCRNLFLH</sequence>
<proteinExistence type="predicted"/>
<evidence type="ECO:0000313" key="1">
    <source>
        <dbReference type="EMBL" id="CAA7402740.1"/>
    </source>
</evidence>
<dbReference type="EMBL" id="LR746272">
    <property type="protein sequence ID" value="CAA7402740.1"/>
    <property type="molecule type" value="Genomic_DNA"/>
</dbReference>
<organism evidence="1 2">
    <name type="scientific">Spirodela intermedia</name>
    <name type="common">Intermediate duckweed</name>
    <dbReference type="NCBI Taxonomy" id="51605"/>
    <lineage>
        <taxon>Eukaryota</taxon>
        <taxon>Viridiplantae</taxon>
        <taxon>Streptophyta</taxon>
        <taxon>Embryophyta</taxon>
        <taxon>Tracheophyta</taxon>
        <taxon>Spermatophyta</taxon>
        <taxon>Magnoliopsida</taxon>
        <taxon>Liliopsida</taxon>
        <taxon>Araceae</taxon>
        <taxon>Lemnoideae</taxon>
        <taxon>Spirodela</taxon>
    </lineage>
</organism>
<reference evidence="1" key="1">
    <citation type="submission" date="2020-02" db="EMBL/GenBank/DDBJ databases">
        <authorList>
            <person name="Scholz U."/>
            <person name="Mascher M."/>
            <person name="Fiebig A."/>
        </authorList>
    </citation>
    <scope>NUCLEOTIDE SEQUENCE</scope>
</reference>